<dbReference type="InterPro" id="IPR006427">
    <property type="entry name" value="Portal_HK97"/>
</dbReference>
<name>A0ABU5NUP2_9GAMM</name>
<dbReference type="EMBL" id="JAYDCJ010000001">
    <property type="protein sequence ID" value="MEA1079519.1"/>
    <property type="molecule type" value="Genomic_DNA"/>
</dbReference>
<keyword evidence="3" id="KW-1185">Reference proteome</keyword>
<reference evidence="2 3" key="1">
    <citation type="submission" date="2023-12" db="EMBL/GenBank/DDBJ databases">
        <title>Marinobacter qingdaonensis sp. nov., isolated from the intertidal sediment of Qingdao, PR China.</title>
        <authorList>
            <person name="Li Y."/>
        </authorList>
    </citation>
    <scope>NUCLEOTIDE SEQUENCE [LARGE SCALE GENOMIC DNA]</scope>
    <source>
        <strain evidence="2 3">ASW11-75</strain>
    </source>
</reference>
<dbReference type="Proteomes" id="UP001305746">
    <property type="component" value="Unassembled WGS sequence"/>
</dbReference>
<sequence length="675" mass="74977">MSHEDMEKRNMASSVDTHFSAMPRASWTDFTVNKSVKEGMHASGWVYVAVSKIAAAVASAPLVVFNKDGQVEWNHPITKLLDKPHPELSRIELTKLLVAWLQLGGAGYFQKVKSSRGITKELWPVSPDRIAPVGSKSHSGLISGYEIYEAGQRKTSSDYTTDTVIRVCMQDPADPLRGLSPLRAAAKAVDLDVEQANWNKSLMQNRGNPDIAISVKGQLDDTQKKSILKSILSKFRGSKNAGMPLVFGQEASITKLGLNQQEMDFLNSRRWNRDEILGIFGVPPQLAGAQESSTYNNYAESKRIFWQDTILPLINLIVDALNNSLRSELQDGYYIGADLSNIEALRESQDAKIERADKLFQMGVPMKTINERLELGLQEYPGWEIPFGGKELLNDGVFQSTESRSSKKSQDTDVLTRREAFQKQYQLVTREAAKKNSEAEAERREAYASSVMAPLFEKILSTQLESLTADETALGSISKTDIVEKLVASASDDLTEIEALLAEAGRISAEAVVMPKRSDIQLRSDPFVYEQILTKIQEETLIATELAMINATSLVAVMKEVQQSREARETVQQLKERLSSNYTFSPARSLAIARTMTGTASSMGQEVAAREAGATFKIWDTSIFDSRDWHRARDGERVGIDERFSTQAGGSPRYPCDHETTAADRVNCRCSMSFE</sequence>
<protein>
    <submittedName>
        <fullName evidence="2">Phage portal protein</fullName>
    </submittedName>
</protein>
<dbReference type="Pfam" id="PF04233">
    <property type="entry name" value="Phage_Mu_F"/>
    <property type="match status" value="1"/>
</dbReference>
<evidence type="ECO:0000259" key="1">
    <source>
        <dbReference type="Pfam" id="PF04233"/>
    </source>
</evidence>
<comment type="caution">
    <text evidence="2">The sequence shown here is derived from an EMBL/GenBank/DDBJ whole genome shotgun (WGS) entry which is preliminary data.</text>
</comment>
<accession>A0ABU5NUP2</accession>
<dbReference type="InterPro" id="IPR006528">
    <property type="entry name" value="Phage_head_morphogenesis_dom"/>
</dbReference>
<evidence type="ECO:0000313" key="2">
    <source>
        <dbReference type="EMBL" id="MEA1079519.1"/>
    </source>
</evidence>
<dbReference type="RefSeq" id="WP_322854039.1">
    <property type="nucleotide sequence ID" value="NZ_JAYDCJ010000001.1"/>
</dbReference>
<dbReference type="Pfam" id="PF04860">
    <property type="entry name" value="Phage_portal"/>
    <property type="match status" value="1"/>
</dbReference>
<proteinExistence type="predicted"/>
<evidence type="ECO:0000313" key="3">
    <source>
        <dbReference type="Proteomes" id="UP001305746"/>
    </source>
</evidence>
<organism evidence="2 3">
    <name type="scientific">Marinobacter qingdaonensis</name>
    <dbReference type="NCBI Taxonomy" id="3108486"/>
    <lineage>
        <taxon>Bacteria</taxon>
        <taxon>Pseudomonadati</taxon>
        <taxon>Pseudomonadota</taxon>
        <taxon>Gammaproteobacteria</taxon>
        <taxon>Pseudomonadales</taxon>
        <taxon>Marinobacteraceae</taxon>
        <taxon>Marinobacter</taxon>
    </lineage>
</organism>
<gene>
    <name evidence="2" type="ORF">U5822_02485</name>
</gene>
<dbReference type="NCBIfam" id="TIGR01537">
    <property type="entry name" value="portal_HK97"/>
    <property type="match status" value="1"/>
</dbReference>
<dbReference type="InterPro" id="IPR006944">
    <property type="entry name" value="Phage/GTA_portal"/>
</dbReference>
<feature type="domain" description="Phage head morphogenesis" evidence="1">
    <location>
        <begin position="559"/>
        <end position="672"/>
    </location>
</feature>